<dbReference type="CDD" id="cd06580">
    <property type="entry name" value="TM_PBP1_transp_TpRbsC_like"/>
    <property type="match status" value="1"/>
</dbReference>
<protein>
    <submittedName>
        <fullName evidence="7">ABC transporter permease</fullName>
    </submittedName>
</protein>
<dbReference type="GO" id="GO:0022857">
    <property type="term" value="F:transmembrane transporter activity"/>
    <property type="evidence" value="ECO:0007669"/>
    <property type="project" value="InterPro"/>
</dbReference>
<proteinExistence type="predicted"/>
<gene>
    <name evidence="7" type="ORF">ABFY20_08575</name>
</gene>
<accession>A0AB39BLA3</accession>
<feature type="transmembrane region" description="Helical" evidence="6">
    <location>
        <begin position="112"/>
        <end position="137"/>
    </location>
</feature>
<dbReference type="PANTHER" id="PTHR47089">
    <property type="entry name" value="ABC TRANSPORTER, PERMEASE PROTEIN"/>
    <property type="match status" value="1"/>
</dbReference>
<feature type="transmembrane region" description="Helical" evidence="6">
    <location>
        <begin position="195"/>
        <end position="212"/>
    </location>
</feature>
<reference evidence="7" key="1">
    <citation type="submission" date="2024-05" db="EMBL/GenBank/DDBJ databases">
        <title>Herbiconiux sp. A18JL235.</title>
        <authorList>
            <person name="Zhang G."/>
        </authorList>
    </citation>
    <scope>NUCLEOTIDE SEQUENCE</scope>
    <source>
        <strain evidence="7">A18JL235</strain>
    </source>
</reference>
<evidence type="ECO:0000256" key="2">
    <source>
        <dbReference type="ARBA" id="ARBA00022475"/>
    </source>
</evidence>
<keyword evidence="2" id="KW-1003">Cell membrane</keyword>
<dbReference type="AlphaFoldDB" id="A0AB39BLA3"/>
<feature type="transmembrane region" description="Helical" evidence="6">
    <location>
        <begin position="144"/>
        <end position="162"/>
    </location>
</feature>
<keyword evidence="3 6" id="KW-0812">Transmembrane</keyword>
<name>A0AB39BLA3_9MICO</name>
<feature type="transmembrane region" description="Helical" evidence="6">
    <location>
        <begin position="9"/>
        <end position="32"/>
    </location>
</feature>
<evidence type="ECO:0000313" key="7">
    <source>
        <dbReference type="EMBL" id="XDI07139.1"/>
    </source>
</evidence>
<dbReference type="RefSeq" id="WP_368499514.1">
    <property type="nucleotide sequence ID" value="NZ_CP162511.1"/>
</dbReference>
<evidence type="ECO:0000256" key="5">
    <source>
        <dbReference type="ARBA" id="ARBA00023136"/>
    </source>
</evidence>
<feature type="transmembrane region" description="Helical" evidence="6">
    <location>
        <begin position="242"/>
        <end position="261"/>
    </location>
</feature>
<dbReference type="EMBL" id="CP162511">
    <property type="protein sequence ID" value="XDI07139.1"/>
    <property type="molecule type" value="Genomic_DNA"/>
</dbReference>
<organism evidence="7">
    <name type="scientific">Herbiconiux sp. A18JL235</name>
    <dbReference type="NCBI Taxonomy" id="3152363"/>
    <lineage>
        <taxon>Bacteria</taxon>
        <taxon>Bacillati</taxon>
        <taxon>Actinomycetota</taxon>
        <taxon>Actinomycetes</taxon>
        <taxon>Micrococcales</taxon>
        <taxon>Microbacteriaceae</taxon>
        <taxon>Herbiconiux</taxon>
    </lineage>
</organism>
<comment type="subcellular location">
    <subcellularLocation>
        <location evidence="1">Cell membrane</location>
        <topology evidence="1">Multi-pass membrane protein</topology>
    </subcellularLocation>
</comment>
<keyword evidence="4 6" id="KW-1133">Transmembrane helix</keyword>
<evidence type="ECO:0000256" key="3">
    <source>
        <dbReference type="ARBA" id="ARBA00022692"/>
    </source>
</evidence>
<dbReference type="PANTHER" id="PTHR47089:SF1">
    <property type="entry name" value="GUANOSINE ABC TRANSPORTER PERMEASE PROTEIN NUPP"/>
    <property type="match status" value="1"/>
</dbReference>
<feature type="transmembrane region" description="Helical" evidence="6">
    <location>
        <begin position="80"/>
        <end position="100"/>
    </location>
</feature>
<sequence>MRSLDRQRWLLTAAVVAVVLVTAGALILFAGADPLEGLQGLVEGVSSSPYRVGEVLVGAVPIGIVALTLIPALRAGVFSVGAEGQIIIGAITATGSVFAVDQLFGGAAPSLVLWPVGLLAGAAGGAATALLPAFLAVRWRVNEILSTLLLNYLAAGFLGWTLRTWLATPEQTATPQSAKLPEAASLPPLLPGTRAHWGILLVVVIAVLLVLWNRSAASTRLTVFASRPKLALRLGATRSRTVYSTMLISGIGAGAVGWIQVAGVNDRLLNSVSGGVGFSGIAVALLGGLAPVGIVLAALFFSALAAGAVGMQSATGTVPASIAEVIKGVLLIGVACIAAYQRNPAAAVRPVGAKEAADDPTVLSAEPPGGGAAHEATIGTLVEAENEGGRP</sequence>
<dbReference type="GO" id="GO:0005886">
    <property type="term" value="C:plasma membrane"/>
    <property type="evidence" value="ECO:0007669"/>
    <property type="project" value="UniProtKB-SubCell"/>
</dbReference>
<keyword evidence="5 6" id="KW-0472">Membrane</keyword>
<feature type="transmembrane region" description="Helical" evidence="6">
    <location>
        <begin position="281"/>
        <end position="309"/>
    </location>
</feature>
<evidence type="ECO:0000256" key="4">
    <source>
        <dbReference type="ARBA" id="ARBA00022989"/>
    </source>
</evidence>
<dbReference type="Pfam" id="PF02653">
    <property type="entry name" value="BPD_transp_2"/>
    <property type="match status" value="1"/>
</dbReference>
<dbReference type="InterPro" id="IPR001851">
    <property type="entry name" value="ABC_transp_permease"/>
</dbReference>
<feature type="transmembrane region" description="Helical" evidence="6">
    <location>
        <begin position="52"/>
        <end position="73"/>
    </location>
</feature>
<evidence type="ECO:0000256" key="6">
    <source>
        <dbReference type="SAM" id="Phobius"/>
    </source>
</evidence>
<evidence type="ECO:0000256" key="1">
    <source>
        <dbReference type="ARBA" id="ARBA00004651"/>
    </source>
</evidence>